<dbReference type="InterPro" id="IPR001920">
    <property type="entry name" value="Asp/Glu_race"/>
</dbReference>
<dbReference type="PANTHER" id="PTHR21198">
    <property type="entry name" value="GLUTAMATE RACEMASE"/>
    <property type="match status" value="1"/>
</dbReference>
<evidence type="ECO:0000256" key="1">
    <source>
        <dbReference type="ARBA" id="ARBA00007847"/>
    </source>
</evidence>
<keyword evidence="4" id="KW-1185">Reference proteome</keyword>
<dbReference type="SUPFAM" id="SSF53681">
    <property type="entry name" value="Aspartate/glutamate racemase"/>
    <property type="match status" value="2"/>
</dbReference>
<protein>
    <submittedName>
        <fullName evidence="3">Aspartate/glutamate racemase family protein</fullName>
    </submittedName>
</protein>
<comment type="caution">
    <text evidence="3">The sequence shown here is derived from an EMBL/GenBank/DDBJ whole genome shotgun (WGS) entry which is preliminary data.</text>
</comment>
<accession>A0ABW8TIL2</accession>
<organism evidence="3 4">
    <name type="scientific">Clostridium neuense</name>
    <dbReference type="NCBI Taxonomy" id="1728934"/>
    <lineage>
        <taxon>Bacteria</taxon>
        <taxon>Bacillati</taxon>
        <taxon>Bacillota</taxon>
        <taxon>Clostridia</taxon>
        <taxon>Eubacteriales</taxon>
        <taxon>Clostridiaceae</taxon>
        <taxon>Clostridium</taxon>
    </lineage>
</organism>
<dbReference type="InterPro" id="IPR004380">
    <property type="entry name" value="Asp_race"/>
</dbReference>
<dbReference type="Gene3D" id="3.40.50.1860">
    <property type="match status" value="2"/>
</dbReference>
<reference evidence="3 4" key="1">
    <citation type="submission" date="2024-11" db="EMBL/GenBank/DDBJ databases">
        <authorList>
            <person name="Heng Y.C."/>
            <person name="Lim A.C.H."/>
            <person name="Lee J.K.Y."/>
            <person name="Kittelmann S."/>
        </authorList>
    </citation>
    <scope>NUCLEOTIDE SEQUENCE [LARGE SCALE GENOMIC DNA]</scope>
    <source>
        <strain evidence="3 4">WILCCON 0114</strain>
    </source>
</reference>
<evidence type="ECO:0000256" key="2">
    <source>
        <dbReference type="ARBA" id="ARBA00023235"/>
    </source>
</evidence>
<evidence type="ECO:0000313" key="4">
    <source>
        <dbReference type="Proteomes" id="UP001623592"/>
    </source>
</evidence>
<dbReference type="NCBIfam" id="TIGR00035">
    <property type="entry name" value="asp_race"/>
    <property type="match status" value="1"/>
</dbReference>
<comment type="similarity">
    <text evidence="1">Belongs to the aspartate/glutamate racemases family.</text>
</comment>
<dbReference type="RefSeq" id="WP_406787432.1">
    <property type="nucleotide sequence ID" value="NZ_JBJIAA010000007.1"/>
</dbReference>
<dbReference type="Pfam" id="PF01177">
    <property type="entry name" value="Asp_Glu_race"/>
    <property type="match status" value="1"/>
</dbReference>
<dbReference type="InterPro" id="IPR015942">
    <property type="entry name" value="Asp/Glu/hydantoin_racemase"/>
</dbReference>
<dbReference type="EMBL" id="JBJIAA010000007">
    <property type="protein sequence ID" value="MFL0250769.1"/>
    <property type="molecule type" value="Genomic_DNA"/>
</dbReference>
<dbReference type="Proteomes" id="UP001623592">
    <property type="component" value="Unassembled WGS sequence"/>
</dbReference>
<proteinExistence type="inferred from homology"/>
<evidence type="ECO:0000313" key="3">
    <source>
        <dbReference type="EMBL" id="MFL0250769.1"/>
    </source>
</evidence>
<keyword evidence="2" id="KW-0413">Isomerase</keyword>
<sequence>MKKTIGILAGMGPRSTAPFIDLVLDECQKQYGAKNDIDFPKMMIYSLPTPFYVDRPINHKAMKETIIEGLQKLEKTGVDFIAMPCNFAHIYFEELEKSISIPLLNIVDETIKKLPSSSVKITLFSTSSTYEFGIYQKGIKKYGHQFVFENEWQVILNNLIKDIKTSKDNDKNVEVLKELIEKVKKEDVQDIIIGCTDLNPILKKISTELNIIDSSKCLAEATIEKIL</sequence>
<name>A0ABW8TIL2_9CLOT</name>
<dbReference type="PANTHER" id="PTHR21198:SF7">
    <property type="entry name" value="ASPARTATE-GLUTAMATE RACEMASE FAMILY"/>
    <property type="match status" value="1"/>
</dbReference>
<gene>
    <name evidence="3" type="ORF">ACJDT4_10085</name>
</gene>